<evidence type="ECO:0000313" key="2">
    <source>
        <dbReference type="Proteomes" id="UP000036958"/>
    </source>
</evidence>
<organism evidence="1 2">
    <name type="scientific">Sunxiuqinia dokdonensis</name>
    <dbReference type="NCBI Taxonomy" id="1409788"/>
    <lineage>
        <taxon>Bacteria</taxon>
        <taxon>Pseudomonadati</taxon>
        <taxon>Bacteroidota</taxon>
        <taxon>Bacteroidia</taxon>
        <taxon>Marinilabiliales</taxon>
        <taxon>Prolixibacteraceae</taxon>
        <taxon>Sunxiuqinia</taxon>
    </lineage>
</organism>
<dbReference type="EMBL" id="LGIA01000155">
    <property type="protein sequence ID" value="KOH44706.1"/>
    <property type="molecule type" value="Genomic_DNA"/>
</dbReference>
<dbReference type="Proteomes" id="UP000036958">
    <property type="component" value="Unassembled WGS sequence"/>
</dbReference>
<proteinExistence type="predicted"/>
<accession>A0A0L8V8D8</accession>
<keyword evidence="2" id="KW-1185">Reference proteome</keyword>
<sequence>MSNLQNIFAVGISLIRAILNIHHHFASIFLTGLKIFNFSNSWGLFFD</sequence>
<comment type="caution">
    <text evidence="1">The sequence shown here is derived from an EMBL/GenBank/DDBJ whole genome shotgun (WGS) entry which is preliminary data.</text>
</comment>
<evidence type="ECO:0000313" key="1">
    <source>
        <dbReference type="EMBL" id="KOH44706.1"/>
    </source>
</evidence>
<reference evidence="2" key="1">
    <citation type="submission" date="2015-07" db="EMBL/GenBank/DDBJ databases">
        <title>Genome sequencing of Sunxiuqinia dokdonensis strain SK.</title>
        <authorList>
            <person name="Ahn S."/>
            <person name="Kim B.-C."/>
        </authorList>
    </citation>
    <scope>NUCLEOTIDE SEQUENCE [LARGE SCALE GENOMIC DNA]</scope>
    <source>
        <strain evidence="2">SK</strain>
    </source>
</reference>
<dbReference type="AlphaFoldDB" id="A0A0L8V8D8"/>
<name>A0A0L8V8D8_9BACT</name>
<gene>
    <name evidence="1" type="ORF">NC99_24910</name>
</gene>
<protein>
    <submittedName>
        <fullName evidence="1">Uncharacterized protein</fullName>
    </submittedName>
</protein>